<evidence type="ECO:0000256" key="9">
    <source>
        <dbReference type="PROSITE-ProRule" id="PRU00176"/>
    </source>
</evidence>
<dbReference type="EMBL" id="OX597815">
    <property type="protein sequence ID" value="CAI9718289.1"/>
    <property type="molecule type" value="Genomic_DNA"/>
</dbReference>
<keyword evidence="6" id="KW-0677">Repeat</keyword>
<dbReference type="CDD" id="cd12631">
    <property type="entry name" value="RRM1_CELF1_2_Bruno"/>
    <property type="match status" value="1"/>
</dbReference>
<dbReference type="PROSITE" id="PS50102">
    <property type="entry name" value="RRM"/>
    <property type="match status" value="3"/>
</dbReference>
<evidence type="ECO:0000313" key="12">
    <source>
        <dbReference type="EMBL" id="CAI9718289.1"/>
    </source>
</evidence>
<evidence type="ECO:0000256" key="8">
    <source>
        <dbReference type="ARBA" id="ARBA00023242"/>
    </source>
</evidence>
<dbReference type="InterPro" id="IPR000504">
    <property type="entry name" value="RRM_dom"/>
</dbReference>
<evidence type="ECO:0000256" key="6">
    <source>
        <dbReference type="ARBA" id="ARBA00022737"/>
    </source>
</evidence>
<proteinExistence type="inferred from homology"/>
<evidence type="ECO:0000256" key="10">
    <source>
        <dbReference type="SAM" id="MobiDB-lite"/>
    </source>
</evidence>
<evidence type="ECO:0000256" key="1">
    <source>
        <dbReference type="ARBA" id="ARBA00004123"/>
    </source>
</evidence>
<dbReference type="GO" id="GO:0006397">
    <property type="term" value="P:mRNA processing"/>
    <property type="evidence" value="ECO:0007669"/>
    <property type="project" value="UniProtKB-KW"/>
</dbReference>
<dbReference type="CDD" id="cd12638">
    <property type="entry name" value="RRM3_CELF1_2"/>
    <property type="match status" value="1"/>
</dbReference>
<reference evidence="12" key="1">
    <citation type="submission" date="2023-08" db="EMBL/GenBank/DDBJ databases">
        <authorList>
            <person name="Alioto T."/>
            <person name="Alioto T."/>
            <person name="Gomez Garrido J."/>
        </authorList>
    </citation>
    <scope>NUCLEOTIDE SEQUENCE</scope>
</reference>
<dbReference type="InterPro" id="IPR012677">
    <property type="entry name" value="Nucleotide-bd_a/b_plait_sf"/>
</dbReference>
<dbReference type="InterPro" id="IPR034199">
    <property type="entry name" value="CELF1/2_RRM3"/>
</dbReference>
<keyword evidence="7 9" id="KW-0694">RNA-binding</keyword>
<dbReference type="FunFam" id="3.30.70.330:FF:000013">
    <property type="entry name" value="CUGBP Elav-like family member 1 isoform 2"/>
    <property type="match status" value="1"/>
</dbReference>
<dbReference type="GO" id="GO:0005737">
    <property type="term" value="C:cytoplasm"/>
    <property type="evidence" value="ECO:0007669"/>
    <property type="project" value="UniProtKB-SubCell"/>
</dbReference>
<dbReference type="Proteomes" id="UP001162480">
    <property type="component" value="Chromosome 2"/>
</dbReference>
<gene>
    <name evidence="12" type="ORF">OCTVUL_1B015853</name>
</gene>
<evidence type="ECO:0000256" key="2">
    <source>
        <dbReference type="ARBA" id="ARBA00004496"/>
    </source>
</evidence>
<sequence>MLEEESDFGEVYSNERNMNSQPQKEPDPDAIKMFVGQIPRSMDENELRKMFEEFGPVFQLNVLRDKMTGQSKGCCFVTFYTRKSALDAQNALHNIKTLPQMHHPIQMKPADSEKRNGINGVPRFGAKVEERKLFVGMISKKYNESDIRILFSNYGSIEDCTVLRDQSGQSKGCAFVTFNNRQSAQNAIKNMHHSQTMEGCSSPLVVKFADTQREKEAKKLQQMNANLWNLSLGGLGPLAPQYVSLLQQAAAGGGGGGGGGNMGGGYGNLGNVGLNTMGIQQLLTAAAAAAATGNNPGILAALAGLNTGSLTNNNGPSAYSPSSSSSTTLSTAPSAAATAAALAAAATMASLGGSNNSGCSSAATGETNNLQHLQNLQSLTALANASGNAGSLSALGMPSLAALNQLAGNTNASSASEPVFNFCRTITGTTSSNSLSGLTGMQNLGNNSLTNLSNLTSSVTSNMNGIGSNTNPTGIDALSQAYSGIQQYAGLSGLLPPGKASFPNAFNSQSAQQLQQAAANSAAGKQTEGPDGANLFIYHLPQEFSDQDLMQTFIPFGNVVSAKVFIDKQTNLSKCFGFVSFDNPLSAQAAIQAMNGFQIGMKRLKVQLKRPKNDSKPY</sequence>
<evidence type="ECO:0000256" key="3">
    <source>
        <dbReference type="ARBA" id="ARBA00009621"/>
    </source>
</evidence>
<dbReference type="SUPFAM" id="SSF54928">
    <property type="entry name" value="RNA-binding domain, RBD"/>
    <property type="match status" value="2"/>
</dbReference>
<dbReference type="Gene3D" id="3.30.70.330">
    <property type="match status" value="3"/>
</dbReference>
<feature type="domain" description="RRM" evidence="11">
    <location>
        <begin position="533"/>
        <end position="611"/>
    </location>
</feature>
<dbReference type="FunFam" id="3.30.70.330:FF:000016">
    <property type="entry name" value="CUGBP Elav-like family member 1 isoform 2"/>
    <property type="match status" value="1"/>
</dbReference>
<dbReference type="InterPro" id="IPR035979">
    <property type="entry name" value="RBD_domain_sf"/>
</dbReference>
<evidence type="ECO:0000259" key="11">
    <source>
        <dbReference type="PROSITE" id="PS50102"/>
    </source>
</evidence>
<comment type="subcellular location">
    <subcellularLocation>
        <location evidence="2">Cytoplasm</location>
    </subcellularLocation>
    <subcellularLocation>
        <location evidence="1">Nucleus</location>
    </subcellularLocation>
</comment>
<keyword evidence="13" id="KW-1185">Reference proteome</keyword>
<dbReference type="InterPro" id="IPR034196">
    <property type="entry name" value="CELF1/2_RRM1"/>
</dbReference>
<accession>A0AA36AMN9</accession>
<name>A0AA36AMN9_OCTVU</name>
<keyword evidence="4" id="KW-0963">Cytoplasm</keyword>
<protein>
    <submittedName>
        <fullName evidence="12">CUGBP Elav-like family member 1-A isoform X1</fullName>
    </submittedName>
</protein>
<evidence type="ECO:0000256" key="7">
    <source>
        <dbReference type="ARBA" id="ARBA00022884"/>
    </source>
</evidence>
<evidence type="ECO:0000313" key="13">
    <source>
        <dbReference type="Proteomes" id="UP001162480"/>
    </source>
</evidence>
<keyword evidence="8" id="KW-0539">Nucleus</keyword>
<comment type="similarity">
    <text evidence="3">Belongs to the CELF/BRUNOL family.</text>
</comment>
<feature type="compositionally biased region" description="Polar residues" evidence="10">
    <location>
        <begin position="14"/>
        <end position="23"/>
    </location>
</feature>
<organism evidence="12 13">
    <name type="scientific">Octopus vulgaris</name>
    <name type="common">Common octopus</name>
    <dbReference type="NCBI Taxonomy" id="6645"/>
    <lineage>
        <taxon>Eukaryota</taxon>
        <taxon>Metazoa</taxon>
        <taxon>Spiralia</taxon>
        <taxon>Lophotrochozoa</taxon>
        <taxon>Mollusca</taxon>
        <taxon>Cephalopoda</taxon>
        <taxon>Coleoidea</taxon>
        <taxon>Octopodiformes</taxon>
        <taxon>Octopoda</taxon>
        <taxon>Incirrata</taxon>
        <taxon>Octopodidae</taxon>
        <taxon>Octopus</taxon>
    </lineage>
</organism>
<dbReference type="SMART" id="SM00360">
    <property type="entry name" value="RRM"/>
    <property type="match status" value="3"/>
</dbReference>
<dbReference type="GO" id="GO:0005634">
    <property type="term" value="C:nucleus"/>
    <property type="evidence" value="ECO:0007669"/>
    <property type="project" value="UniProtKB-SubCell"/>
</dbReference>
<dbReference type="GO" id="GO:0003723">
    <property type="term" value="F:RNA binding"/>
    <property type="evidence" value="ECO:0007669"/>
    <property type="project" value="UniProtKB-UniRule"/>
</dbReference>
<dbReference type="FunFam" id="3.30.70.330:FF:000015">
    <property type="entry name" value="CUGBP Elav-like family member 1 isoform 2"/>
    <property type="match status" value="1"/>
</dbReference>
<feature type="domain" description="RRM" evidence="11">
    <location>
        <begin position="31"/>
        <end position="112"/>
    </location>
</feature>
<feature type="domain" description="RRM" evidence="11">
    <location>
        <begin position="131"/>
        <end position="211"/>
    </location>
</feature>
<dbReference type="Pfam" id="PF00076">
    <property type="entry name" value="RRM_1"/>
    <property type="match status" value="3"/>
</dbReference>
<evidence type="ECO:0000256" key="4">
    <source>
        <dbReference type="ARBA" id="ARBA00022490"/>
    </source>
</evidence>
<evidence type="ECO:0000256" key="5">
    <source>
        <dbReference type="ARBA" id="ARBA00022664"/>
    </source>
</evidence>
<dbReference type="AlphaFoldDB" id="A0AA36AMN9"/>
<dbReference type="PANTHER" id="PTHR24012">
    <property type="entry name" value="RNA BINDING PROTEIN"/>
    <property type="match status" value="1"/>
</dbReference>
<feature type="region of interest" description="Disordered" evidence="10">
    <location>
        <begin position="1"/>
        <end position="29"/>
    </location>
</feature>
<keyword evidence="5" id="KW-0507">mRNA processing</keyword>